<dbReference type="CDD" id="cd03590">
    <property type="entry name" value="CLECT_DC-SIGN_like"/>
    <property type="match status" value="1"/>
</dbReference>
<proteinExistence type="predicted"/>
<feature type="domain" description="C-type lectin" evidence="5">
    <location>
        <begin position="138"/>
        <end position="256"/>
    </location>
</feature>
<accession>A0A1A7ZD19</accession>
<evidence type="ECO:0000256" key="3">
    <source>
        <dbReference type="SAM" id="Coils"/>
    </source>
</evidence>
<name>A0A1A7ZD19_NOTFU</name>
<dbReference type="Gene3D" id="3.10.100.10">
    <property type="entry name" value="Mannose-Binding Protein A, subunit A"/>
    <property type="match status" value="1"/>
</dbReference>
<keyword evidence="4" id="KW-0812">Transmembrane</keyword>
<dbReference type="GO" id="GO:0030246">
    <property type="term" value="F:carbohydrate binding"/>
    <property type="evidence" value="ECO:0007669"/>
    <property type="project" value="UniProtKB-KW"/>
</dbReference>
<dbReference type="OrthoDB" id="6133475at2759"/>
<evidence type="ECO:0000256" key="1">
    <source>
        <dbReference type="ARBA" id="ARBA00022734"/>
    </source>
</evidence>
<evidence type="ECO:0000313" key="6">
    <source>
        <dbReference type="EMBL" id="KAF7223854.1"/>
    </source>
</evidence>
<keyword evidence="4" id="KW-0472">Membrane</keyword>
<dbReference type="OMA" id="EDINCEQ"/>
<dbReference type="PROSITE" id="PS50041">
    <property type="entry name" value="C_TYPE_LECTIN_2"/>
    <property type="match status" value="1"/>
</dbReference>
<gene>
    <name evidence="7" type="primary">Nfu_g_1_007109</name>
    <name evidence="6" type="ORF">G4P62_001432</name>
</gene>
<dbReference type="EMBL" id="HADY01002222">
    <property type="protein sequence ID" value="SBP40707.1"/>
    <property type="molecule type" value="Transcribed_RNA"/>
</dbReference>
<dbReference type="InterPro" id="IPR001304">
    <property type="entry name" value="C-type_lectin-like"/>
</dbReference>
<reference evidence="7" key="2">
    <citation type="submission" date="2016-06" db="EMBL/GenBank/DDBJ databases">
        <title>The genome of a short-lived fish provides insights into sex chromosome evolution and the genetic control of aging.</title>
        <authorList>
            <person name="Reichwald K."/>
            <person name="Felder M."/>
            <person name="Petzold A."/>
            <person name="Koch P."/>
            <person name="Groth M."/>
            <person name="Platzer M."/>
        </authorList>
    </citation>
    <scope>NUCLEOTIDE SEQUENCE</scope>
    <source>
        <tissue evidence="7">Brain</tissue>
    </source>
</reference>
<dbReference type="SUPFAM" id="SSF56436">
    <property type="entry name" value="C-type lectin-like"/>
    <property type="match status" value="1"/>
</dbReference>
<evidence type="ECO:0000256" key="2">
    <source>
        <dbReference type="ARBA" id="ARBA00023157"/>
    </source>
</evidence>
<keyword evidence="3" id="KW-0175">Coiled coil</keyword>
<keyword evidence="4" id="KW-1133">Transmembrane helix</keyword>
<dbReference type="InterPro" id="IPR033989">
    <property type="entry name" value="CD209-like_CTLD"/>
</dbReference>
<evidence type="ECO:0000259" key="5">
    <source>
        <dbReference type="PROSITE" id="PS50041"/>
    </source>
</evidence>
<reference evidence="7" key="1">
    <citation type="submission" date="2016-05" db="EMBL/GenBank/DDBJ databases">
        <authorList>
            <person name="Lavstsen T."/>
            <person name="Jespersen J.S."/>
        </authorList>
    </citation>
    <scope>NUCLEOTIDE SEQUENCE</scope>
    <source>
        <tissue evidence="7">Brain</tissue>
    </source>
</reference>
<organism evidence="7">
    <name type="scientific">Nothobranchius furzeri</name>
    <name type="common">Turquoise killifish</name>
    <dbReference type="NCBI Taxonomy" id="105023"/>
    <lineage>
        <taxon>Eukaryota</taxon>
        <taxon>Metazoa</taxon>
        <taxon>Chordata</taxon>
        <taxon>Craniata</taxon>
        <taxon>Vertebrata</taxon>
        <taxon>Euteleostomi</taxon>
        <taxon>Actinopterygii</taxon>
        <taxon>Neopterygii</taxon>
        <taxon>Teleostei</taxon>
        <taxon>Neoteleostei</taxon>
        <taxon>Acanthomorphata</taxon>
        <taxon>Ovalentaria</taxon>
        <taxon>Atherinomorphae</taxon>
        <taxon>Cyprinodontiformes</taxon>
        <taxon>Nothobranchiidae</taxon>
        <taxon>Nothobranchius</taxon>
    </lineage>
</organism>
<keyword evidence="1" id="KW-0430">Lectin</keyword>
<sequence>MQDYVNEEPKQEINKRTGRRAYYLMMLLFGGLCITQAILNVSLRLTSHCDKESIISECNTTQPIEDINCEQVTPAQCNRLRERSIALSRDVKTLEKTNRQHVEVIKKVEEERKRLISMLNEMNGCVPSQRCPLGWTEINSRCYFLSTEEKKWEESRQQCQSKGADLVVINDEKEQNALYRMNGNQYLLFWIGLRNTDRTLKWVDGSELKDVFWQDGQPDLGGGNNTEDCVEMYHQSPALANWNDVSCQTLRHWLCEKDLCFIL</sequence>
<dbReference type="InterPro" id="IPR016186">
    <property type="entry name" value="C-type_lectin-like/link_sf"/>
</dbReference>
<reference evidence="6" key="3">
    <citation type="submission" date="2020-03" db="EMBL/GenBank/DDBJ databases">
        <title>Intra-Species Differences in Population Size shape Life History and Genome Evolution.</title>
        <authorList>
            <person name="Willemsen D."/>
            <person name="Cui R."/>
            <person name="Valenzano D.R."/>
        </authorList>
    </citation>
    <scope>NUCLEOTIDE SEQUENCE</scope>
    <source>
        <strain evidence="6">GRZ</strain>
        <tissue evidence="6">Whole</tissue>
    </source>
</reference>
<dbReference type="EMBL" id="JAAVVJ010000004">
    <property type="protein sequence ID" value="KAF7223854.1"/>
    <property type="molecule type" value="Genomic_DNA"/>
</dbReference>
<dbReference type="Pfam" id="PF00059">
    <property type="entry name" value="Lectin_C"/>
    <property type="match status" value="1"/>
</dbReference>
<evidence type="ECO:0000256" key="4">
    <source>
        <dbReference type="SAM" id="Phobius"/>
    </source>
</evidence>
<dbReference type="InterPro" id="IPR018378">
    <property type="entry name" value="C-type_lectin_CS"/>
</dbReference>
<dbReference type="SMART" id="SM00034">
    <property type="entry name" value="CLECT"/>
    <property type="match status" value="1"/>
</dbReference>
<dbReference type="Proteomes" id="UP000822369">
    <property type="component" value="Chromosome 4"/>
</dbReference>
<evidence type="ECO:0000313" key="7">
    <source>
        <dbReference type="EMBL" id="SBP40707.1"/>
    </source>
</evidence>
<dbReference type="PROSITE" id="PS00615">
    <property type="entry name" value="C_TYPE_LECTIN_1"/>
    <property type="match status" value="1"/>
</dbReference>
<protein>
    <submittedName>
        <fullName evidence="6">C-type lectin domain family 10 member A-like</fullName>
    </submittedName>
</protein>
<feature type="transmembrane region" description="Helical" evidence="4">
    <location>
        <begin position="21"/>
        <end position="39"/>
    </location>
</feature>
<dbReference type="InterPro" id="IPR050111">
    <property type="entry name" value="C-type_lectin/snaclec_domain"/>
</dbReference>
<keyword evidence="2" id="KW-1015">Disulfide bond</keyword>
<feature type="coiled-coil region" evidence="3">
    <location>
        <begin position="77"/>
        <end position="114"/>
    </location>
</feature>
<dbReference type="PANTHER" id="PTHR22803">
    <property type="entry name" value="MANNOSE, PHOSPHOLIPASE, LECTIN RECEPTOR RELATED"/>
    <property type="match status" value="1"/>
</dbReference>
<dbReference type="EMBL" id="HAEJ01018172">
    <property type="protein sequence ID" value="SBS58629.1"/>
    <property type="molecule type" value="Transcribed_RNA"/>
</dbReference>
<dbReference type="InterPro" id="IPR016187">
    <property type="entry name" value="CTDL_fold"/>
</dbReference>
<dbReference type="KEGG" id="nfu:107391672"/>
<dbReference type="AlphaFoldDB" id="A0A1A7ZD19"/>